<dbReference type="AlphaFoldDB" id="A0A023DZE7"/>
<evidence type="ECO:0000313" key="2">
    <source>
        <dbReference type="Proteomes" id="UP000024842"/>
    </source>
</evidence>
<reference evidence="1 2" key="1">
    <citation type="journal article" date="2014" name="FEMS Microbiol. Lett.">
        <title>Draft genome sequences of three Holospora species (Holospora obtusa, Holospora undulata, and Holospora elegans), endonuclear symbiotic bacteria of the ciliate Paramecium caudatum.</title>
        <authorList>
            <person name="Dohra H."/>
            <person name="Tanaka K."/>
            <person name="Suzuki T."/>
            <person name="Fujishima M."/>
            <person name="Suzuki H."/>
        </authorList>
    </citation>
    <scope>NUCLEOTIDE SEQUENCE [LARGE SCALE GENOMIC DNA]</scope>
    <source>
        <strain evidence="1 2">E1</strain>
    </source>
</reference>
<dbReference type="Proteomes" id="UP000024842">
    <property type="component" value="Unassembled WGS sequence"/>
</dbReference>
<protein>
    <recommendedName>
        <fullName evidence="3">ParB/Sulfiredoxin domain-containing protein</fullName>
    </recommendedName>
</protein>
<comment type="caution">
    <text evidence="1">The sequence shown here is derived from an EMBL/GenBank/DDBJ whole genome shotgun (WGS) entry which is preliminary data.</text>
</comment>
<evidence type="ECO:0000313" key="1">
    <source>
        <dbReference type="EMBL" id="GAJ46896.1"/>
    </source>
</evidence>
<name>A0A023DZE7_9PROT</name>
<accession>A0A023DZE7</accession>
<gene>
    <name evidence="1" type="ORF">HE1_01238</name>
</gene>
<evidence type="ECO:0008006" key="3">
    <source>
        <dbReference type="Google" id="ProtNLM"/>
    </source>
</evidence>
<sequence>MQALNFDLELTGFDFDEIQKLLDATDIDLDEPAEADSVDPADNTPIISKPDDLWILGDHRLYVAIVR</sequence>
<dbReference type="RefSeq" id="WP_052567461.1">
    <property type="nucleotide sequence ID" value="NZ_BAUP01000152.1"/>
</dbReference>
<dbReference type="EMBL" id="BAUP01000152">
    <property type="protein sequence ID" value="GAJ46896.1"/>
    <property type="molecule type" value="Genomic_DNA"/>
</dbReference>
<proteinExistence type="predicted"/>
<organism evidence="1 2">
    <name type="scientific">Holospora elegans E1</name>
    <dbReference type="NCBI Taxonomy" id="1427503"/>
    <lineage>
        <taxon>Bacteria</taxon>
        <taxon>Pseudomonadati</taxon>
        <taxon>Pseudomonadota</taxon>
        <taxon>Alphaproteobacteria</taxon>
        <taxon>Holosporales</taxon>
        <taxon>Holosporaceae</taxon>
        <taxon>Holospora</taxon>
    </lineage>
</organism>
<dbReference type="OrthoDB" id="7806498at2"/>
<keyword evidence="2" id="KW-1185">Reference proteome</keyword>
<dbReference type="STRING" id="1427503.HE1_01238"/>